<dbReference type="GO" id="GO:0005886">
    <property type="term" value="C:plasma membrane"/>
    <property type="evidence" value="ECO:0007669"/>
    <property type="project" value="UniProtKB-SubCell"/>
</dbReference>
<evidence type="ECO:0000256" key="3">
    <source>
        <dbReference type="ARBA" id="ARBA00022475"/>
    </source>
</evidence>
<evidence type="ECO:0000256" key="6">
    <source>
        <dbReference type="ARBA" id="ARBA00022989"/>
    </source>
</evidence>
<comment type="similarity">
    <text evidence="8">Belongs to the TRAP transporter small permease family.</text>
</comment>
<evidence type="ECO:0000256" key="4">
    <source>
        <dbReference type="ARBA" id="ARBA00022519"/>
    </source>
</evidence>
<evidence type="ECO:0000256" key="1">
    <source>
        <dbReference type="ARBA" id="ARBA00004429"/>
    </source>
</evidence>
<feature type="domain" description="Tripartite ATP-independent periplasmic transporters DctQ component" evidence="10">
    <location>
        <begin position="24"/>
        <end position="154"/>
    </location>
</feature>
<protein>
    <recommendedName>
        <fullName evidence="10">Tripartite ATP-independent periplasmic transporters DctQ component domain-containing protein</fullName>
    </recommendedName>
</protein>
<reference evidence="11" key="1">
    <citation type="submission" date="2016-10" db="EMBL/GenBank/DDBJ databases">
        <title>Draft genome sequences of four alkaliphilic bacteria belonging to the Anaerobacillus genus.</title>
        <authorList>
            <person name="Bassil N.M."/>
            <person name="Lloyd J.R."/>
        </authorList>
    </citation>
    <scope>NUCLEOTIDE SEQUENCE [LARGE SCALE GENOMIC DNA]</scope>
    <source>
        <strain evidence="11">NB2006</strain>
    </source>
</reference>
<dbReference type="PANTHER" id="PTHR35011:SF10">
    <property type="entry name" value="TRAP TRANSPORTER SMALL PERMEASE PROTEIN"/>
    <property type="match status" value="1"/>
</dbReference>
<keyword evidence="2" id="KW-0813">Transport</keyword>
<keyword evidence="5 9" id="KW-0812">Transmembrane</keyword>
<gene>
    <name evidence="11" type="ORF">AWH56_06470</name>
</gene>
<dbReference type="AlphaFoldDB" id="A0A1S2M8Z7"/>
<dbReference type="Pfam" id="PF04290">
    <property type="entry name" value="DctQ"/>
    <property type="match status" value="1"/>
</dbReference>
<dbReference type="GO" id="GO:0022857">
    <property type="term" value="F:transmembrane transporter activity"/>
    <property type="evidence" value="ECO:0007669"/>
    <property type="project" value="TreeGrafter"/>
</dbReference>
<keyword evidence="4" id="KW-0997">Cell inner membrane</keyword>
<keyword evidence="3" id="KW-1003">Cell membrane</keyword>
<keyword evidence="7 9" id="KW-0472">Membrane</keyword>
<organism evidence="11">
    <name type="scientific">Anaerobacillus isosaccharinicus</name>
    <dbReference type="NCBI Taxonomy" id="1532552"/>
    <lineage>
        <taxon>Bacteria</taxon>
        <taxon>Bacillati</taxon>
        <taxon>Bacillota</taxon>
        <taxon>Bacilli</taxon>
        <taxon>Bacillales</taxon>
        <taxon>Bacillaceae</taxon>
        <taxon>Anaerobacillus</taxon>
    </lineage>
</organism>
<dbReference type="InterPro" id="IPR007387">
    <property type="entry name" value="TRAP_DctQ"/>
</dbReference>
<evidence type="ECO:0000256" key="7">
    <source>
        <dbReference type="ARBA" id="ARBA00023136"/>
    </source>
</evidence>
<evidence type="ECO:0000256" key="9">
    <source>
        <dbReference type="SAM" id="Phobius"/>
    </source>
</evidence>
<evidence type="ECO:0000256" key="5">
    <source>
        <dbReference type="ARBA" id="ARBA00022692"/>
    </source>
</evidence>
<name>A0A1S2M8Z7_9BACI</name>
<evidence type="ECO:0000259" key="10">
    <source>
        <dbReference type="Pfam" id="PF04290"/>
    </source>
</evidence>
<sequence>MFDQFVVKLSQTFACISGSSLVAMMLLIVFNAIKRTVSTPFVGTTEIVGWLAAITFSFGLAYTQLHRGHVDIDLLVKKLPQRFEKALKILFLSISISFFTMVVWQLIQFGLTLMNNNNLSQTLRIIFYPFVFITSIGFMAFVFVLVNQFIAEFRRRV</sequence>
<keyword evidence="6 9" id="KW-1133">Transmembrane helix</keyword>
<evidence type="ECO:0000256" key="8">
    <source>
        <dbReference type="ARBA" id="ARBA00038436"/>
    </source>
</evidence>
<feature type="transmembrane region" description="Helical" evidence="9">
    <location>
        <begin position="127"/>
        <end position="146"/>
    </location>
</feature>
<comment type="caution">
    <text evidence="11">The sequence shown here is derived from an EMBL/GenBank/DDBJ whole genome shotgun (WGS) entry which is preliminary data.</text>
</comment>
<feature type="transmembrane region" description="Helical" evidence="9">
    <location>
        <begin position="12"/>
        <end position="32"/>
    </location>
</feature>
<evidence type="ECO:0000313" key="11">
    <source>
        <dbReference type="EMBL" id="OIJ21188.1"/>
    </source>
</evidence>
<feature type="transmembrane region" description="Helical" evidence="9">
    <location>
        <begin position="86"/>
        <end position="107"/>
    </location>
</feature>
<dbReference type="PANTHER" id="PTHR35011">
    <property type="entry name" value="2,3-DIKETO-L-GULONATE TRAP TRANSPORTER SMALL PERMEASE PROTEIN YIAM"/>
    <property type="match status" value="1"/>
</dbReference>
<accession>A0A1S2M8Z7</accession>
<proteinExistence type="inferred from homology"/>
<dbReference type="EMBL" id="LQXD01000057">
    <property type="protein sequence ID" value="OIJ21188.1"/>
    <property type="molecule type" value="Genomic_DNA"/>
</dbReference>
<evidence type="ECO:0000256" key="2">
    <source>
        <dbReference type="ARBA" id="ARBA00022448"/>
    </source>
</evidence>
<dbReference type="GO" id="GO:0015740">
    <property type="term" value="P:C4-dicarboxylate transport"/>
    <property type="evidence" value="ECO:0007669"/>
    <property type="project" value="TreeGrafter"/>
</dbReference>
<feature type="transmembrane region" description="Helical" evidence="9">
    <location>
        <begin position="47"/>
        <end position="65"/>
    </location>
</feature>
<dbReference type="InterPro" id="IPR055348">
    <property type="entry name" value="DctQ"/>
</dbReference>
<comment type="subcellular location">
    <subcellularLocation>
        <location evidence="1">Cell inner membrane</location>
        <topology evidence="1">Multi-pass membrane protein</topology>
    </subcellularLocation>
</comment>